<name>A0A1V0P3C8_LACLL</name>
<proteinExistence type="predicted"/>
<dbReference type="Proteomes" id="UP000192095">
    <property type="component" value="Chromosome"/>
</dbReference>
<dbReference type="RefSeq" id="WP_081213628.1">
    <property type="nucleotide sequence ID" value="NZ_CP015902.2"/>
</dbReference>
<dbReference type="EMBL" id="CP015902">
    <property type="protein sequence ID" value="ARE21279.1"/>
    <property type="molecule type" value="Genomic_DNA"/>
</dbReference>
<accession>A0A1V0P3C8</accession>
<evidence type="ECO:0000313" key="2">
    <source>
        <dbReference type="Proteomes" id="UP000192095"/>
    </source>
</evidence>
<protein>
    <submittedName>
        <fullName evidence="1">Uncharacterized protein</fullName>
    </submittedName>
</protein>
<dbReference type="AlphaFoldDB" id="A0A1V0P3C8"/>
<gene>
    <name evidence="1" type="ORF">LLUC06_1736</name>
</gene>
<sequence>MNKDYLTSPFDDGRFHKMIELSDSIIRKPSVKKALELSKRVQSQMSDTSLFNSSNMSDVRKYYKRVPAIKQTLNNLEIISQNINLSTNTANLSHFFRDIFLVSPDTIFNNPPLGAWEESESNAISNPPSNMEEKTSNKINDKEISKVSNNLLTQATNYGKKFSHAFFAPIKDPEELGKLVFEIVLSSLFSIFFSMATTYGVTIGQRVVTNLWTEMQYRISQSK</sequence>
<reference evidence="1 2" key="1">
    <citation type="journal article" date="2017" name="BMC Genomics">
        <title>Comparative and functional genomics of the Lactococcus lactis taxon; insights into evolution and niche adaptation.</title>
        <authorList>
            <person name="Kelleher P."/>
            <person name="Bottacini F."/>
            <person name="Mahony J."/>
            <person name="Kilcawley K.N."/>
            <person name="van Sinderen D."/>
        </authorList>
    </citation>
    <scope>NUCLEOTIDE SEQUENCE [LARGE SCALE GENOMIC DNA]</scope>
    <source>
        <strain evidence="1 2">UC06</strain>
    </source>
</reference>
<organism evidence="1 2">
    <name type="scientific">Lactococcus lactis subsp. lactis</name>
    <name type="common">Streptococcus lactis</name>
    <dbReference type="NCBI Taxonomy" id="1360"/>
    <lineage>
        <taxon>Bacteria</taxon>
        <taxon>Bacillati</taxon>
        <taxon>Bacillota</taxon>
        <taxon>Bacilli</taxon>
        <taxon>Lactobacillales</taxon>
        <taxon>Streptococcaceae</taxon>
        <taxon>Lactococcus</taxon>
    </lineage>
</organism>
<evidence type="ECO:0000313" key="1">
    <source>
        <dbReference type="EMBL" id="ARE21279.1"/>
    </source>
</evidence>